<evidence type="ECO:0000313" key="3">
    <source>
        <dbReference type="Proteomes" id="UP000014500"/>
    </source>
</evidence>
<organism evidence="2 3">
    <name type="scientific">Strigamia maritima</name>
    <name type="common">European centipede</name>
    <name type="synonym">Geophilus maritimus</name>
    <dbReference type="NCBI Taxonomy" id="126957"/>
    <lineage>
        <taxon>Eukaryota</taxon>
        <taxon>Metazoa</taxon>
        <taxon>Ecdysozoa</taxon>
        <taxon>Arthropoda</taxon>
        <taxon>Myriapoda</taxon>
        <taxon>Chilopoda</taxon>
        <taxon>Pleurostigmophora</taxon>
        <taxon>Geophilomorpha</taxon>
        <taxon>Linotaeniidae</taxon>
        <taxon>Strigamia</taxon>
    </lineage>
</organism>
<keyword evidence="3" id="KW-1185">Reference proteome</keyword>
<evidence type="ECO:0000313" key="2">
    <source>
        <dbReference type="EnsemblMetazoa" id="SMAR002233-PA"/>
    </source>
</evidence>
<dbReference type="EnsemblMetazoa" id="SMAR002233-RA">
    <property type="protein sequence ID" value="SMAR002233-PA"/>
    <property type="gene ID" value="SMAR002233"/>
</dbReference>
<protein>
    <submittedName>
        <fullName evidence="2">Uncharacterized protein</fullName>
    </submittedName>
</protein>
<reference evidence="3" key="1">
    <citation type="submission" date="2011-05" db="EMBL/GenBank/DDBJ databases">
        <authorList>
            <person name="Richards S.R."/>
            <person name="Qu J."/>
            <person name="Jiang H."/>
            <person name="Jhangiani S.N."/>
            <person name="Agravi P."/>
            <person name="Goodspeed R."/>
            <person name="Gross S."/>
            <person name="Mandapat C."/>
            <person name="Jackson L."/>
            <person name="Mathew T."/>
            <person name="Pu L."/>
            <person name="Thornton R."/>
            <person name="Saada N."/>
            <person name="Wilczek-Boney K.B."/>
            <person name="Lee S."/>
            <person name="Kovar C."/>
            <person name="Wu Y."/>
            <person name="Scherer S.E."/>
            <person name="Worley K.C."/>
            <person name="Muzny D.M."/>
            <person name="Gibbs R."/>
        </authorList>
    </citation>
    <scope>NUCLEOTIDE SEQUENCE</scope>
    <source>
        <strain evidence="3">Brora</strain>
    </source>
</reference>
<dbReference type="Proteomes" id="UP000014500">
    <property type="component" value="Unassembled WGS sequence"/>
</dbReference>
<name>T1IMM3_STRMM</name>
<accession>T1IMM3</accession>
<sequence>MQDLRIAPFFPKEAPSFIPYPKMEESTGDALNSARGSETFHSLLYQQVEMKDRVISDMTQHLQDISRKLEMSEEQRCQLLLKLEDKLKTSLDIGSEAEKFAAEMKRVEEMAAEVQAENVKNHYKTVLECEKSL</sequence>
<reference evidence="2" key="2">
    <citation type="submission" date="2015-02" db="UniProtKB">
        <authorList>
            <consortium name="EnsemblMetazoa"/>
        </authorList>
    </citation>
    <scope>IDENTIFICATION</scope>
</reference>
<proteinExistence type="predicted"/>
<evidence type="ECO:0000256" key="1">
    <source>
        <dbReference type="SAM" id="Coils"/>
    </source>
</evidence>
<dbReference type="AlphaFoldDB" id="T1IMM3"/>
<keyword evidence="1" id="KW-0175">Coiled coil</keyword>
<feature type="coiled-coil region" evidence="1">
    <location>
        <begin position="55"/>
        <end position="117"/>
    </location>
</feature>
<dbReference type="HOGENOM" id="CLU_1909288_0_0_1"/>
<dbReference type="EMBL" id="JH431071">
    <property type="status" value="NOT_ANNOTATED_CDS"/>
    <property type="molecule type" value="Genomic_DNA"/>
</dbReference>